<feature type="transmembrane region" description="Helical" evidence="2">
    <location>
        <begin position="33"/>
        <end position="58"/>
    </location>
</feature>
<feature type="transmembrane region" description="Helical" evidence="2">
    <location>
        <begin position="115"/>
        <end position="138"/>
    </location>
</feature>
<evidence type="ECO:0000256" key="2">
    <source>
        <dbReference type="SAM" id="Phobius"/>
    </source>
</evidence>
<feature type="transmembrane region" description="Helical" evidence="2">
    <location>
        <begin position="229"/>
        <end position="256"/>
    </location>
</feature>
<keyword evidence="2" id="KW-0472">Membrane</keyword>
<name>A0A6A6WKW1_9PEZI</name>
<keyword evidence="4" id="KW-1185">Reference proteome</keyword>
<feature type="transmembrane region" description="Helical" evidence="2">
    <location>
        <begin position="268"/>
        <end position="289"/>
    </location>
</feature>
<keyword evidence="2" id="KW-0812">Transmembrane</keyword>
<feature type="transmembrane region" description="Helical" evidence="2">
    <location>
        <begin position="78"/>
        <end position="95"/>
    </location>
</feature>
<feature type="region of interest" description="Disordered" evidence="1">
    <location>
        <begin position="317"/>
        <end position="381"/>
    </location>
</feature>
<evidence type="ECO:0000256" key="1">
    <source>
        <dbReference type="SAM" id="MobiDB-lite"/>
    </source>
</evidence>
<sequence length="381" mass="41153">MARGRGGSGRGGRGGGSDDDGGSSSSNCDISGAYNSAVIALNVIFMVILLAIGAFSWWKKRRMSTEARAKSPIQWHNFLLSLLFTAFGYLLNWALTAAALCGSLDNPGDTVAATWFLNIGFLLLVWTIVIPTVQAFWIHSGGDFAKFIKFGYFAIFGLLVLLTIVNLGIATHLATTDFFDYDDLSLSISNTKLATAISFIWFFTAISVSGLLFLALMGIKKNSMPLGKLFIWTPGFVVSMIVAALIPCIIFPTYYLEDASDDLTEGKAIAQLFFSLLFTALTYFFLLMLGTSSALGSDSAAYNPMINLGKGGVGPNADAEYKPETAGAGLPPQQYAQQYAPPQQQQTPPPGQGYYPPNSQSPPPQQQQQYAPNTQYQSPQQ</sequence>
<evidence type="ECO:0008006" key="5">
    <source>
        <dbReference type="Google" id="ProtNLM"/>
    </source>
</evidence>
<gene>
    <name evidence="3" type="ORF">EJ05DRAFT_506492</name>
</gene>
<evidence type="ECO:0000313" key="4">
    <source>
        <dbReference type="Proteomes" id="UP000799437"/>
    </source>
</evidence>
<keyword evidence="2" id="KW-1133">Transmembrane helix</keyword>
<feature type="region of interest" description="Disordered" evidence="1">
    <location>
        <begin position="1"/>
        <end position="24"/>
    </location>
</feature>
<dbReference type="Proteomes" id="UP000799437">
    <property type="component" value="Unassembled WGS sequence"/>
</dbReference>
<protein>
    <recommendedName>
        <fullName evidence="5">Family A G protein-coupled receptor-like protein</fullName>
    </recommendedName>
</protein>
<reference evidence="3" key="1">
    <citation type="journal article" date="2020" name="Stud. Mycol.">
        <title>101 Dothideomycetes genomes: a test case for predicting lifestyles and emergence of pathogens.</title>
        <authorList>
            <person name="Haridas S."/>
            <person name="Albert R."/>
            <person name="Binder M."/>
            <person name="Bloem J."/>
            <person name="Labutti K."/>
            <person name="Salamov A."/>
            <person name="Andreopoulos B."/>
            <person name="Baker S."/>
            <person name="Barry K."/>
            <person name="Bills G."/>
            <person name="Bluhm B."/>
            <person name="Cannon C."/>
            <person name="Castanera R."/>
            <person name="Culley D."/>
            <person name="Daum C."/>
            <person name="Ezra D."/>
            <person name="Gonzalez J."/>
            <person name="Henrissat B."/>
            <person name="Kuo A."/>
            <person name="Liang C."/>
            <person name="Lipzen A."/>
            <person name="Lutzoni F."/>
            <person name="Magnuson J."/>
            <person name="Mondo S."/>
            <person name="Nolan M."/>
            <person name="Ohm R."/>
            <person name="Pangilinan J."/>
            <person name="Park H.-J."/>
            <person name="Ramirez L."/>
            <person name="Alfaro M."/>
            <person name="Sun H."/>
            <person name="Tritt A."/>
            <person name="Yoshinaga Y."/>
            <person name="Zwiers L.-H."/>
            <person name="Turgeon B."/>
            <person name="Goodwin S."/>
            <person name="Spatafora J."/>
            <person name="Crous P."/>
            <person name="Grigoriev I."/>
        </authorList>
    </citation>
    <scope>NUCLEOTIDE SEQUENCE</scope>
    <source>
        <strain evidence="3">CBS 121739</strain>
    </source>
</reference>
<dbReference type="RefSeq" id="XP_033605268.1">
    <property type="nucleotide sequence ID" value="XM_033747825.1"/>
</dbReference>
<evidence type="ECO:0000313" key="3">
    <source>
        <dbReference type="EMBL" id="KAF2762817.1"/>
    </source>
</evidence>
<feature type="transmembrane region" description="Helical" evidence="2">
    <location>
        <begin position="150"/>
        <end position="173"/>
    </location>
</feature>
<organism evidence="3 4">
    <name type="scientific">Pseudovirgaria hyperparasitica</name>
    <dbReference type="NCBI Taxonomy" id="470096"/>
    <lineage>
        <taxon>Eukaryota</taxon>
        <taxon>Fungi</taxon>
        <taxon>Dikarya</taxon>
        <taxon>Ascomycota</taxon>
        <taxon>Pezizomycotina</taxon>
        <taxon>Dothideomycetes</taxon>
        <taxon>Dothideomycetes incertae sedis</taxon>
        <taxon>Acrospermales</taxon>
        <taxon>Acrospermaceae</taxon>
        <taxon>Pseudovirgaria</taxon>
    </lineage>
</organism>
<dbReference type="AlphaFoldDB" id="A0A6A6WKW1"/>
<dbReference type="GeneID" id="54488879"/>
<feature type="compositionally biased region" description="Low complexity" evidence="1">
    <location>
        <begin position="326"/>
        <end position="358"/>
    </location>
</feature>
<feature type="compositionally biased region" description="Low complexity" evidence="1">
    <location>
        <begin position="366"/>
        <end position="381"/>
    </location>
</feature>
<feature type="compositionally biased region" description="Gly residues" evidence="1">
    <location>
        <begin position="1"/>
        <end position="15"/>
    </location>
</feature>
<proteinExistence type="predicted"/>
<accession>A0A6A6WKW1</accession>
<feature type="transmembrane region" description="Helical" evidence="2">
    <location>
        <begin position="193"/>
        <end position="217"/>
    </location>
</feature>
<dbReference type="EMBL" id="ML996565">
    <property type="protein sequence ID" value="KAF2762817.1"/>
    <property type="molecule type" value="Genomic_DNA"/>
</dbReference>